<dbReference type="HOGENOM" id="CLU_2227297_0_0_1"/>
<accession>J3M186</accession>
<dbReference type="Proteomes" id="UP000006038">
    <property type="component" value="Chromosome 4"/>
</dbReference>
<organism evidence="1">
    <name type="scientific">Oryza brachyantha</name>
    <name type="common">malo sina</name>
    <dbReference type="NCBI Taxonomy" id="4533"/>
    <lineage>
        <taxon>Eukaryota</taxon>
        <taxon>Viridiplantae</taxon>
        <taxon>Streptophyta</taxon>
        <taxon>Embryophyta</taxon>
        <taxon>Tracheophyta</taxon>
        <taxon>Spermatophyta</taxon>
        <taxon>Magnoliopsida</taxon>
        <taxon>Liliopsida</taxon>
        <taxon>Poales</taxon>
        <taxon>Poaceae</taxon>
        <taxon>BOP clade</taxon>
        <taxon>Oryzoideae</taxon>
        <taxon>Oryzeae</taxon>
        <taxon>Oryzinae</taxon>
        <taxon>Oryza</taxon>
    </lineage>
</organism>
<protein>
    <submittedName>
        <fullName evidence="1">Uncharacterized protein</fullName>
    </submittedName>
</protein>
<sequence>MPMMQVILGISKRWYLLHELNEMRPSVGTVRNAVEEEGFQKRVCACKVFVVGSQRRRVRSLMVFAKRRSTKRQPWCKSLFSDAWGWPHWSSDDVLSGVNGEEELCF</sequence>
<dbReference type="AlphaFoldDB" id="J3M186"/>
<reference evidence="1" key="2">
    <citation type="submission" date="2013-04" db="UniProtKB">
        <authorList>
            <consortium name="EnsemblPlants"/>
        </authorList>
    </citation>
    <scope>IDENTIFICATION</scope>
</reference>
<evidence type="ECO:0000313" key="2">
    <source>
        <dbReference type="Proteomes" id="UP000006038"/>
    </source>
</evidence>
<evidence type="ECO:0000313" key="1">
    <source>
        <dbReference type="EnsemblPlants" id="OB04G31610.1"/>
    </source>
</evidence>
<dbReference type="Gramene" id="OB04G31610.1">
    <property type="protein sequence ID" value="OB04G31610.1"/>
    <property type="gene ID" value="OB04G31610"/>
</dbReference>
<name>J3M186_ORYBR</name>
<proteinExistence type="predicted"/>
<reference evidence="1" key="1">
    <citation type="journal article" date="2013" name="Nat. Commun.">
        <title>Whole-genome sequencing of Oryza brachyantha reveals mechanisms underlying Oryza genome evolution.</title>
        <authorList>
            <person name="Chen J."/>
            <person name="Huang Q."/>
            <person name="Gao D."/>
            <person name="Wang J."/>
            <person name="Lang Y."/>
            <person name="Liu T."/>
            <person name="Li B."/>
            <person name="Bai Z."/>
            <person name="Luis Goicoechea J."/>
            <person name="Liang C."/>
            <person name="Chen C."/>
            <person name="Zhang W."/>
            <person name="Sun S."/>
            <person name="Liao Y."/>
            <person name="Zhang X."/>
            <person name="Yang L."/>
            <person name="Song C."/>
            <person name="Wang M."/>
            <person name="Shi J."/>
            <person name="Liu G."/>
            <person name="Liu J."/>
            <person name="Zhou H."/>
            <person name="Zhou W."/>
            <person name="Yu Q."/>
            <person name="An N."/>
            <person name="Chen Y."/>
            <person name="Cai Q."/>
            <person name="Wang B."/>
            <person name="Liu B."/>
            <person name="Min J."/>
            <person name="Huang Y."/>
            <person name="Wu H."/>
            <person name="Li Z."/>
            <person name="Zhang Y."/>
            <person name="Yin Y."/>
            <person name="Song W."/>
            <person name="Jiang J."/>
            <person name="Jackson S.A."/>
            <person name="Wing R.A."/>
            <person name="Wang J."/>
            <person name="Chen M."/>
        </authorList>
    </citation>
    <scope>NUCLEOTIDE SEQUENCE [LARGE SCALE GENOMIC DNA]</scope>
    <source>
        <strain evidence="1">cv. IRGC 101232</strain>
    </source>
</reference>
<dbReference type="EnsemblPlants" id="OB04G31610.1">
    <property type="protein sequence ID" value="OB04G31610.1"/>
    <property type="gene ID" value="OB04G31610"/>
</dbReference>
<keyword evidence="2" id="KW-1185">Reference proteome</keyword>